<dbReference type="InterPro" id="IPR052346">
    <property type="entry name" value="O-mannosyl-transferase_TMTC"/>
</dbReference>
<dbReference type="Gene3D" id="1.25.40.10">
    <property type="entry name" value="Tetratricopeptide repeat domain"/>
    <property type="match status" value="1"/>
</dbReference>
<feature type="chain" id="PRO_5047071234" evidence="4">
    <location>
        <begin position="22"/>
        <end position="250"/>
    </location>
</feature>
<dbReference type="EMBL" id="JBBKTX010000018">
    <property type="protein sequence ID" value="MFK4753639.1"/>
    <property type="molecule type" value="Genomic_DNA"/>
</dbReference>
<dbReference type="PANTHER" id="PTHR44227:SF3">
    <property type="entry name" value="PROTEIN O-MANNOSYL-TRANSFERASE TMTC4"/>
    <property type="match status" value="1"/>
</dbReference>
<keyword evidence="1" id="KW-0677">Repeat</keyword>
<dbReference type="PANTHER" id="PTHR44227">
    <property type="match status" value="1"/>
</dbReference>
<keyword evidence="2" id="KW-0802">TPR repeat</keyword>
<feature type="region of interest" description="Disordered" evidence="3">
    <location>
        <begin position="215"/>
        <end position="250"/>
    </location>
</feature>
<dbReference type="InterPro" id="IPR011990">
    <property type="entry name" value="TPR-like_helical_dom_sf"/>
</dbReference>
<comment type="caution">
    <text evidence="5">The sequence shown here is derived from an EMBL/GenBank/DDBJ whole genome shotgun (WGS) entry which is preliminary data.</text>
</comment>
<dbReference type="Proteomes" id="UP001620597">
    <property type="component" value="Unassembled WGS sequence"/>
</dbReference>
<name>A0ABW8NL38_9GAMM</name>
<feature type="signal peptide" evidence="4">
    <location>
        <begin position="1"/>
        <end position="21"/>
    </location>
</feature>
<feature type="compositionally biased region" description="Acidic residues" evidence="3">
    <location>
        <begin position="43"/>
        <end position="56"/>
    </location>
</feature>
<accession>A0ABW8NL38</accession>
<sequence>MLVRFASFLLVMALAGCSSLMKSGSDDTADQPEESQQPLAAETEAETGPDDSADADLDAETKGLFKHGLILLKSKRYDQALKHWIIMSERFPDYPGVWVNLGLSQYQTGDFEGSKSSIDQALVLNSEFCPAFQAMGPVARELGDFTLAEQSYSKAIQCSAPNPDLHYNLGILYDLYMRQYGKALLQYRTAQQLNKKEDPLLSIWIQDLDKRIKNTQAQEAAAEAASQPSEAPTQQTNPEPAAAADLEGDS</sequence>
<evidence type="ECO:0000256" key="1">
    <source>
        <dbReference type="ARBA" id="ARBA00022737"/>
    </source>
</evidence>
<keyword evidence="6" id="KW-1185">Reference proteome</keyword>
<evidence type="ECO:0000256" key="3">
    <source>
        <dbReference type="SAM" id="MobiDB-lite"/>
    </source>
</evidence>
<feature type="region of interest" description="Disordered" evidence="3">
    <location>
        <begin position="22"/>
        <end position="56"/>
    </location>
</feature>
<evidence type="ECO:0000256" key="2">
    <source>
        <dbReference type="ARBA" id="ARBA00022803"/>
    </source>
</evidence>
<proteinExistence type="predicted"/>
<gene>
    <name evidence="5" type="ORF">WG929_14580</name>
</gene>
<evidence type="ECO:0000313" key="5">
    <source>
        <dbReference type="EMBL" id="MFK4753639.1"/>
    </source>
</evidence>
<dbReference type="Pfam" id="PF13432">
    <property type="entry name" value="TPR_16"/>
    <property type="match status" value="1"/>
</dbReference>
<feature type="compositionally biased region" description="Low complexity" evidence="3">
    <location>
        <begin position="216"/>
        <end position="232"/>
    </location>
</feature>
<evidence type="ECO:0000313" key="6">
    <source>
        <dbReference type="Proteomes" id="UP001620597"/>
    </source>
</evidence>
<dbReference type="PROSITE" id="PS51257">
    <property type="entry name" value="PROKAR_LIPOPROTEIN"/>
    <property type="match status" value="1"/>
</dbReference>
<protein>
    <submittedName>
        <fullName evidence="5">Tetratricopeptide repeat protein</fullName>
    </submittedName>
</protein>
<keyword evidence="4" id="KW-0732">Signal</keyword>
<dbReference type="InterPro" id="IPR019734">
    <property type="entry name" value="TPR_rpt"/>
</dbReference>
<evidence type="ECO:0000256" key="4">
    <source>
        <dbReference type="SAM" id="SignalP"/>
    </source>
</evidence>
<reference evidence="5 6" key="1">
    <citation type="submission" date="2024-03" db="EMBL/GenBank/DDBJ databases">
        <title>High-quality draft genome sequence of Oceanobacter sp. wDCs-4.</title>
        <authorList>
            <person name="Dong C."/>
        </authorList>
    </citation>
    <scope>NUCLEOTIDE SEQUENCE [LARGE SCALE GENOMIC DNA]</scope>
    <source>
        <strain evidence="6">wDCs-4</strain>
    </source>
</reference>
<dbReference type="RefSeq" id="WP_416206658.1">
    <property type="nucleotide sequence ID" value="NZ_JBBKTX010000018.1"/>
</dbReference>
<dbReference type="SMART" id="SM00028">
    <property type="entry name" value="TPR"/>
    <property type="match status" value="4"/>
</dbReference>
<organism evidence="5 6">
    <name type="scientific">Oceanobacter antarcticus</name>
    <dbReference type="NCBI Taxonomy" id="3133425"/>
    <lineage>
        <taxon>Bacteria</taxon>
        <taxon>Pseudomonadati</taxon>
        <taxon>Pseudomonadota</taxon>
        <taxon>Gammaproteobacteria</taxon>
        <taxon>Oceanospirillales</taxon>
        <taxon>Oceanospirillaceae</taxon>
        <taxon>Oceanobacter</taxon>
    </lineage>
</organism>
<dbReference type="SUPFAM" id="SSF48452">
    <property type="entry name" value="TPR-like"/>
    <property type="match status" value="1"/>
</dbReference>